<organism evidence="3 4">
    <name type="scientific">Grifola frondosa</name>
    <name type="common">Maitake</name>
    <name type="synonym">Polyporus frondosus</name>
    <dbReference type="NCBI Taxonomy" id="5627"/>
    <lineage>
        <taxon>Eukaryota</taxon>
        <taxon>Fungi</taxon>
        <taxon>Dikarya</taxon>
        <taxon>Basidiomycota</taxon>
        <taxon>Agaricomycotina</taxon>
        <taxon>Agaricomycetes</taxon>
        <taxon>Polyporales</taxon>
        <taxon>Grifolaceae</taxon>
        <taxon>Grifola</taxon>
    </lineage>
</organism>
<dbReference type="InterPro" id="IPR038356">
    <property type="entry name" value="Tma16_sf"/>
</dbReference>
<dbReference type="Proteomes" id="UP000092993">
    <property type="component" value="Unassembled WGS sequence"/>
</dbReference>
<reference evidence="3 4" key="1">
    <citation type="submission" date="2016-03" db="EMBL/GenBank/DDBJ databases">
        <title>Whole genome sequencing of Grifola frondosa 9006-11.</title>
        <authorList>
            <person name="Min B."/>
            <person name="Park H."/>
            <person name="Kim J.-G."/>
            <person name="Cho H."/>
            <person name="Oh Y.-L."/>
            <person name="Kong W.-S."/>
            <person name="Choi I.-G."/>
        </authorList>
    </citation>
    <scope>NUCLEOTIDE SEQUENCE [LARGE SCALE GENOMIC DNA]</scope>
    <source>
        <strain evidence="3 4">9006-11</strain>
    </source>
</reference>
<dbReference type="GO" id="GO:0005634">
    <property type="term" value="C:nucleus"/>
    <property type="evidence" value="ECO:0007669"/>
    <property type="project" value="TreeGrafter"/>
</dbReference>
<evidence type="ECO:0000313" key="4">
    <source>
        <dbReference type="Proteomes" id="UP000092993"/>
    </source>
</evidence>
<evidence type="ECO:0000256" key="1">
    <source>
        <dbReference type="ARBA" id="ARBA00034127"/>
    </source>
</evidence>
<evidence type="ECO:0000313" key="3">
    <source>
        <dbReference type="EMBL" id="OBZ73953.1"/>
    </source>
</evidence>
<dbReference type="Pfam" id="PF11176">
    <property type="entry name" value="Tma16"/>
    <property type="match status" value="1"/>
</dbReference>
<feature type="compositionally biased region" description="Basic and acidic residues" evidence="2">
    <location>
        <begin position="105"/>
        <end position="119"/>
    </location>
</feature>
<proteinExistence type="inferred from homology"/>
<dbReference type="AlphaFoldDB" id="A0A1C7MAL9"/>
<sequence length="219" mass="25283">MAQNSGKKSTKEKKEKIFHPQSRKAGQLVRTQLRKSKLAELAKERSKKHGSQVNLYNFFYHALPTEGGPLSLEELHYIIRDVWLPRHDSELEAERSSRRKGRPKSVREQKLEESKRREAEEYRTGIEVVDLTDPPNVELFRRWDQKEAAFIQQLRFVRISSATPGLVVVSRLGKHPSLVQERNCDNNDRDQAMETDDVPILLEPQSRFAPTITPMDGAV</sequence>
<accession>A0A1C7MAL9</accession>
<dbReference type="InterPro" id="IPR021346">
    <property type="entry name" value="Tma16"/>
</dbReference>
<evidence type="ECO:0000256" key="2">
    <source>
        <dbReference type="SAM" id="MobiDB-lite"/>
    </source>
</evidence>
<comment type="similarity">
    <text evidence="1">Belongs to the TMA16 family.</text>
</comment>
<dbReference type="PANTHER" id="PTHR13349:SF2">
    <property type="entry name" value="TRANSLATION MACHINERY-ASSOCIATED PROTEIN 16"/>
    <property type="match status" value="1"/>
</dbReference>
<dbReference type="STRING" id="5627.A0A1C7MAL9"/>
<feature type="region of interest" description="Disordered" evidence="2">
    <location>
        <begin position="90"/>
        <end position="119"/>
    </location>
</feature>
<gene>
    <name evidence="3" type="primary">TMA16</name>
    <name evidence="3" type="ORF">A0H81_06096</name>
</gene>
<name>A0A1C7MAL9_GRIFR</name>
<keyword evidence="4" id="KW-1185">Reference proteome</keyword>
<feature type="region of interest" description="Disordered" evidence="2">
    <location>
        <begin position="1"/>
        <end position="32"/>
    </location>
</feature>
<dbReference type="OrthoDB" id="270284at2759"/>
<protein>
    <submittedName>
        <fullName evidence="3">Translation machinery-associated protein 16</fullName>
    </submittedName>
</protein>
<comment type="caution">
    <text evidence="3">The sequence shown here is derived from an EMBL/GenBank/DDBJ whole genome shotgun (WGS) entry which is preliminary data.</text>
</comment>
<dbReference type="PANTHER" id="PTHR13349">
    <property type="entry name" value="TRANSLATION MACHINERY-ASSOCIATED PROTEIN 16"/>
    <property type="match status" value="1"/>
</dbReference>
<dbReference type="OMA" id="FWMPDLS"/>
<dbReference type="Gene3D" id="1.20.1440.170">
    <property type="entry name" value="Translation machinery-associated protein 16-like"/>
    <property type="match status" value="1"/>
</dbReference>
<dbReference type="EMBL" id="LUGG01000006">
    <property type="protein sequence ID" value="OBZ73953.1"/>
    <property type="molecule type" value="Genomic_DNA"/>
</dbReference>